<sequence length="101" mass="10989">MIKELKSDNLSQHILPSSATMIGVCITALSIIKLARFSGLAIWLSHLLALNSLVFLTSGVLSYAAMRSRQSARLEQYADIAFIFGLTLLSLSTVFMAVVID</sequence>
<dbReference type="RefSeq" id="WP_038491844.1">
    <property type="nucleotide sequence ID" value="NZ_CP009962.1"/>
</dbReference>
<dbReference type="HOGENOM" id="CLU_164829_0_0_4"/>
<proteinExistence type="predicted"/>
<organism evidence="2 3">
    <name type="scientific">Collimonas arenae</name>
    <dbReference type="NCBI Taxonomy" id="279058"/>
    <lineage>
        <taxon>Bacteria</taxon>
        <taxon>Pseudomonadati</taxon>
        <taxon>Pseudomonadota</taxon>
        <taxon>Betaproteobacteria</taxon>
        <taxon>Burkholderiales</taxon>
        <taxon>Oxalobacteraceae</taxon>
        <taxon>Collimonas</taxon>
    </lineage>
</organism>
<reference evidence="3" key="1">
    <citation type="journal article" date="2014" name="Soil Biol. Biochem.">
        <title>Structure and function of bacterial communities in ageing soils: Insights from the Mendocino ecological staircase.</title>
        <authorList>
            <person name="Uroz S."/>
            <person name="Tech J.J."/>
            <person name="Sawaya N.A."/>
            <person name="Frey-Klett P."/>
            <person name="Leveau J.H.J."/>
        </authorList>
    </citation>
    <scope>NUCLEOTIDE SEQUENCE [LARGE SCALE GENOMIC DNA]</scope>
    <source>
        <strain evidence="3">Cal35</strain>
    </source>
</reference>
<name>A0A0A1FH24_9BURK</name>
<protein>
    <submittedName>
        <fullName evidence="2">Uncharacterized protein</fullName>
    </submittedName>
</protein>
<evidence type="ECO:0000256" key="1">
    <source>
        <dbReference type="SAM" id="Phobius"/>
    </source>
</evidence>
<dbReference type="Proteomes" id="UP000030302">
    <property type="component" value="Chromosome"/>
</dbReference>
<dbReference type="STRING" id="279058.LT85_3766"/>
<accession>A0A0A1FH24</accession>
<dbReference type="EMBL" id="CP009962">
    <property type="protein sequence ID" value="AIY42924.1"/>
    <property type="molecule type" value="Genomic_DNA"/>
</dbReference>
<dbReference type="AlphaFoldDB" id="A0A0A1FH24"/>
<evidence type="ECO:0000313" key="2">
    <source>
        <dbReference type="EMBL" id="AIY42924.1"/>
    </source>
</evidence>
<feature type="transmembrane region" description="Helical" evidence="1">
    <location>
        <begin position="77"/>
        <end position="100"/>
    </location>
</feature>
<keyword evidence="1" id="KW-0472">Membrane</keyword>
<evidence type="ECO:0000313" key="3">
    <source>
        <dbReference type="Proteomes" id="UP000030302"/>
    </source>
</evidence>
<keyword evidence="1" id="KW-0812">Transmembrane</keyword>
<keyword evidence="3" id="KW-1185">Reference proteome</keyword>
<gene>
    <name evidence="2" type="ORF">LT85_3766</name>
</gene>
<dbReference type="KEGG" id="care:LT85_3766"/>
<keyword evidence="1" id="KW-1133">Transmembrane helix</keyword>
<feature type="transmembrane region" description="Helical" evidence="1">
    <location>
        <begin position="12"/>
        <end position="35"/>
    </location>
</feature>
<dbReference type="OrthoDB" id="582913at2"/>
<feature type="transmembrane region" description="Helical" evidence="1">
    <location>
        <begin position="41"/>
        <end position="65"/>
    </location>
</feature>